<organism evidence="2 3">
    <name type="scientific">Butyricicoccus pullicaecorum</name>
    <dbReference type="NCBI Taxonomy" id="501571"/>
    <lineage>
        <taxon>Bacteria</taxon>
        <taxon>Bacillati</taxon>
        <taxon>Bacillota</taxon>
        <taxon>Clostridia</taxon>
        <taxon>Eubacteriales</taxon>
        <taxon>Butyricicoccaceae</taxon>
        <taxon>Butyricicoccus</taxon>
    </lineage>
</organism>
<protein>
    <submittedName>
        <fullName evidence="2">Serine/arginine repetitive matrix protein 2</fullName>
    </submittedName>
</protein>
<dbReference type="Proteomes" id="UP000195326">
    <property type="component" value="Unassembled WGS sequence"/>
</dbReference>
<accession>A0A1Y4LDC8</accession>
<feature type="non-terminal residue" evidence="2">
    <location>
        <position position="147"/>
    </location>
</feature>
<feature type="compositionally biased region" description="Basic residues" evidence="1">
    <location>
        <begin position="1"/>
        <end position="12"/>
    </location>
</feature>
<proteinExistence type="predicted"/>
<sequence length="147" mass="17702">MKLTRHNGRSGKHGTYNPRHNDRRFDVENSEHIDAQRAKKNVYWDCYRGFTTPEFRENPEQPDFSFEEIERMYYYEHYSDHVDAQNARNEKTRHTERNRTVEDLLKNNKTCPEESIYQIGTMEESVPPGTLALIVSEFYEEFERRFG</sequence>
<reference evidence="3" key="1">
    <citation type="submission" date="2017-04" db="EMBL/GenBank/DDBJ databases">
        <title>Function of individual gut microbiota members based on whole genome sequencing of pure cultures obtained from chicken caecum.</title>
        <authorList>
            <person name="Medvecky M."/>
            <person name="Cejkova D."/>
            <person name="Polansky O."/>
            <person name="Karasova D."/>
            <person name="Kubasova T."/>
            <person name="Cizek A."/>
            <person name="Rychlik I."/>
        </authorList>
    </citation>
    <scope>NUCLEOTIDE SEQUENCE [LARGE SCALE GENOMIC DNA]</scope>
    <source>
        <strain evidence="3">An179</strain>
    </source>
</reference>
<dbReference type="EMBL" id="NFKL01000039">
    <property type="protein sequence ID" value="OUP54706.1"/>
    <property type="molecule type" value="Genomic_DNA"/>
</dbReference>
<feature type="region of interest" description="Disordered" evidence="1">
    <location>
        <begin position="1"/>
        <end position="23"/>
    </location>
</feature>
<name>A0A1Y4LDC8_9FIRM</name>
<evidence type="ECO:0000256" key="1">
    <source>
        <dbReference type="SAM" id="MobiDB-lite"/>
    </source>
</evidence>
<evidence type="ECO:0000313" key="3">
    <source>
        <dbReference type="Proteomes" id="UP000195326"/>
    </source>
</evidence>
<gene>
    <name evidence="2" type="ORF">B5F15_16020</name>
</gene>
<evidence type="ECO:0000313" key="2">
    <source>
        <dbReference type="EMBL" id="OUP54706.1"/>
    </source>
</evidence>
<comment type="caution">
    <text evidence="2">The sequence shown here is derived from an EMBL/GenBank/DDBJ whole genome shotgun (WGS) entry which is preliminary data.</text>
</comment>
<dbReference type="AlphaFoldDB" id="A0A1Y4LDC8"/>